<reference evidence="18 19" key="1">
    <citation type="submission" date="2018-03" db="EMBL/GenBank/DDBJ databases">
        <title>Draft genome sequence of Rohu Carp (Labeo rohita).</title>
        <authorList>
            <person name="Das P."/>
            <person name="Kushwaha B."/>
            <person name="Joshi C.G."/>
            <person name="Kumar D."/>
            <person name="Nagpure N.S."/>
            <person name="Sahoo L."/>
            <person name="Das S.P."/>
            <person name="Bit A."/>
            <person name="Patnaik S."/>
            <person name="Meher P.K."/>
            <person name="Jayasankar P."/>
            <person name="Koringa P.G."/>
            <person name="Patel N.V."/>
            <person name="Hinsu A.T."/>
            <person name="Kumar R."/>
            <person name="Pandey M."/>
            <person name="Agarwal S."/>
            <person name="Srivastava S."/>
            <person name="Singh M."/>
            <person name="Iquebal M.A."/>
            <person name="Jaiswal S."/>
            <person name="Angadi U.B."/>
            <person name="Kumar N."/>
            <person name="Raza M."/>
            <person name="Shah T.M."/>
            <person name="Rai A."/>
            <person name="Jena J.K."/>
        </authorList>
    </citation>
    <scope>NUCLEOTIDE SEQUENCE [LARGE SCALE GENOMIC DNA]</scope>
    <source>
        <strain evidence="18">DASCIFA01</strain>
        <tissue evidence="18">Testis</tissue>
    </source>
</reference>
<comment type="function">
    <text evidence="16">Cell surface proteoglycan.</text>
</comment>
<evidence type="ECO:0000313" key="18">
    <source>
        <dbReference type="EMBL" id="RXN20482.1"/>
    </source>
</evidence>
<evidence type="ECO:0000256" key="11">
    <source>
        <dbReference type="ARBA" id="ARBA00023157"/>
    </source>
</evidence>
<dbReference type="GO" id="GO:0017134">
    <property type="term" value="F:fibroblast growth factor binding"/>
    <property type="evidence" value="ECO:0007669"/>
    <property type="project" value="TreeGrafter"/>
</dbReference>
<dbReference type="PANTHER" id="PTHR10822:SF8">
    <property type="entry name" value="GLYPICAN-1"/>
    <property type="match status" value="1"/>
</dbReference>
<evidence type="ECO:0000256" key="14">
    <source>
        <dbReference type="ARBA" id="ARBA00023288"/>
    </source>
</evidence>
<evidence type="ECO:0000256" key="3">
    <source>
        <dbReference type="ARBA" id="ARBA00010260"/>
    </source>
</evidence>
<evidence type="ECO:0000256" key="1">
    <source>
        <dbReference type="ARBA" id="ARBA00004239"/>
    </source>
</evidence>
<keyword evidence="7 16" id="KW-0336">GPI-anchor</keyword>
<dbReference type="GO" id="GO:0005886">
    <property type="term" value="C:plasma membrane"/>
    <property type="evidence" value="ECO:0007669"/>
    <property type="project" value="UniProtKB-SubCell"/>
</dbReference>
<evidence type="ECO:0000256" key="12">
    <source>
        <dbReference type="ARBA" id="ARBA00023180"/>
    </source>
</evidence>
<keyword evidence="11" id="KW-1015">Disulfide bond</keyword>
<evidence type="ECO:0000256" key="4">
    <source>
        <dbReference type="ARBA" id="ARBA00014714"/>
    </source>
</evidence>
<dbReference type="EMBL" id="QBIY01012644">
    <property type="protein sequence ID" value="RXN20482.1"/>
    <property type="molecule type" value="Genomic_DNA"/>
</dbReference>
<dbReference type="STRING" id="84645.A0A498MLU5"/>
<dbReference type="GO" id="GO:0045202">
    <property type="term" value="C:synapse"/>
    <property type="evidence" value="ECO:0007669"/>
    <property type="project" value="TreeGrafter"/>
</dbReference>
<dbReference type="PROSITE" id="PS01207">
    <property type="entry name" value="GLYPICAN"/>
    <property type="match status" value="1"/>
</dbReference>
<evidence type="ECO:0000256" key="8">
    <source>
        <dbReference type="ARBA" id="ARBA00022729"/>
    </source>
</evidence>
<keyword evidence="5" id="KW-1003">Cell membrane</keyword>
<protein>
    <recommendedName>
        <fullName evidence="4">Glypican-1</fullName>
    </recommendedName>
</protein>
<keyword evidence="14 16" id="KW-0449">Lipoprotein</keyword>
<keyword evidence="8" id="KW-0732">Signal</keyword>
<evidence type="ECO:0000256" key="2">
    <source>
        <dbReference type="ARBA" id="ARBA00004609"/>
    </source>
</evidence>
<dbReference type="GO" id="GO:0098552">
    <property type="term" value="C:side of membrane"/>
    <property type="evidence" value="ECO:0007669"/>
    <property type="project" value="UniProtKB-KW"/>
</dbReference>
<evidence type="ECO:0000256" key="10">
    <source>
        <dbReference type="ARBA" id="ARBA00023136"/>
    </source>
</evidence>
<name>A0A498MLU5_LABRO</name>
<sequence>MEESYYAAVQRDTLQNILSYSFELKYLILGHASYFQDTFHSLLSFTLNHTYSLFDSTYETISQDAKPLVSTLFSDLDLYLRGDTNISVEHSVHSFYDKLFPLVYQHLVNPGLGSNVSTWSSEGSACLRATRHDINPFGPHPQELAQGLSRALVAGCALSRALAVGAEVLNATESVGMARQCGRALVRMLFCPHCRGLTLIRPCGGLCLNVMRGCLAGLAELDGPWRRYVALLEALSGALSEGYEVELALLRIRERINDAILTAQLHGPHLSAVVGKVCGSLTEPVSTTSVSPTSRSLTPSVNPTFELQTSVTSSSPTTQPDTGNQHEHITLKRREFMGYIQRYKSFFSTLPEMLCEGEVVMDENTCWSGEDVVESYTGHVVGNGLQAQRHNPEIKVRSVDPILINVKERLECFNQEMWGEMGLGTDGHEDVETSSGDAAEGSGECDDEDGCQGSGRGEDETESDALSRCVKCKSISVSGLHPPPQSRDPDTMDLTAVALLVSLISVSLSADNAGGKARSCTDVRQFYSGKGFTLSGVPQSEISGEHLRICPQGYTCCTSAMEETLSNLSRREFEGLVREAGRSIQASLNAQYRTFDTYFLELLNGSERWLEEAFVAALGDLYRPNAGVFRELYGELRRYYSGASLNLEEVLDEFWMRLLERLLKASDPETASLLSDDFLECASKQTETLRPFGDAPRELKTKLVRAFIAARAFIQGLNVAGEIVRKVSQVPLSLECNRAIMKLVYCPHCRGLGSVKPCVNYCKNVMKGCLANQADLDTEWQSLIETMLQVASSFGAEPSMDTVIYSIPVRISEAVLAMQENMEIYTSKVFKACGDRGEEGTPSSISEEPKKKASTVTALEYKPSPKSAARLEVQVTDVSSKLKEMQFYWIQLPSALCSGKTASSTTSDKCWNGMTKASYLPEVMGDGLANQINNPEVEIDITKPDRTIRQQIMLLKIMSNRLKNALNGNDVDFQDTSDDFSGSGSGMCADHLCVRGRPPVFGPKTDRPKLYAYSPENKRVKGSGNQIQPSVILLVLLPATLLLRR</sequence>
<dbReference type="AlphaFoldDB" id="A0A498MLU5"/>
<evidence type="ECO:0007829" key="20">
    <source>
        <dbReference type="PeptideAtlas" id="A0A498MLU5"/>
    </source>
</evidence>
<accession>A0A498MLU5</accession>
<evidence type="ECO:0000256" key="17">
    <source>
        <dbReference type="SAM" id="MobiDB-lite"/>
    </source>
</evidence>
<keyword evidence="9 16" id="KW-0654">Proteoglycan</keyword>
<keyword evidence="10 16" id="KW-0472">Membrane</keyword>
<keyword evidence="12" id="KW-0325">Glycoprotein</keyword>
<dbReference type="Proteomes" id="UP000290572">
    <property type="component" value="Unassembled WGS sequence"/>
</dbReference>
<dbReference type="InterPro" id="IPR019803">
    <property type="entry name" value="Glypican_CS"/>
</dbReference>
<evidence type="ECO:0000313" key="19">
    <source>
        <dbReference type="Proteomes" id="UP000290572"/>
    </source>
</evidence>
<evidence type="ECO:0000256" key="13">
    <source>
        <dbReference type="ARBA" id="ARBA00023207"/>
    </source>
</evidence>
<gene>
    <name evidence="18" type="ORF">ROHU_025033</name>
</gene>
<comment type="caution">
    <text evidence="18">The sequence shown here is derived from an EMBL/GenBank/DDBJ whole genome shotgun (WGS) entry which is preliminary data.</text>
</comment>
<evidence type="ECO:0000256" key="7">
    <source>
        <dbReference type="ARBA" id="ARBA00022622"/>
    </source>
</evidence>
<evidence type="ECO:0000256" key="16">
    <source>
        <dbReference type="RuleBase" id="RU003519"/>
    </source>
</evidence>
<dbReference type="GO" id="GO:1905475">
    <property type="term" value="P:regulation of protein localization to membrane"/>
    <property type="evidence" value="ECO:0007669"/>
    <property type="project" value="TreeGrafter"/>
</dbReference>
<evidence type="ECO:0000256" key="9">
    <source>
        <dbReference type="ARBA" id="ARBA00022974"/>
    </source>
</evidence>
<keyword evidence="13 16" id="KW-0357">Heparan sulfate</keyword>
<dbReference type="InterPro" id="IPR001863">
    <property type="entry name" value="Glypican"/>
</dbReference>
<evidence type="ECO:0000256" key="5">
    <source>
        <dbReference type="ARBA" id="ARBA00022475"/>
    </source>
</evidence>
<proteinExistence type="evidence at protein level"/>
<dbReference type="GO" id="GO:0009986">
    <property type="term" value="C:cell surface"/>
    <property type="evidence" value="ECO:0007669"/>
    <property type="project" value="TreeGrafter"/>
</dbReference>
<keyword evidence="6" id="KW-0964">Secreted</keyword>
<organism evidence="18 19">
    <name type="scientific">Labeo rohita</name>
    <name type="common">Indian major carp</name>
    <name type="synonym">Cyprinus rohita</name>
    <dbReference type="NCBI Taxonomy" id="84645"/>
    <lineage>
        <taxon>Eukaryota</taxon>
        <taxon>Metazoa</taxon>
        <taxon>Chordata</taxon>
        <taxon>Craniata</taxon>
        <taxon>Vertebrata</taxon>
        <taxon>Euteleostomi</taxon>
        <taxon>Actinopterygii</taxon>
        <taxon>Neopterygii</taxon>
        <taxon>Teleostei</taxon>
        <taxon>Ostariophysi</taxon>
        <taxon>Cypriniformes</taxon>
        <taxon>Cyprinidae</taxon>
        <taxon>Labeoninae</taxon>
        <taxon>Labeonini</taxon>
        <taxon>Labeo</taxon>
    </lineage>
</organism>
<comment type="subcellular location">
    <subcellularLocation>
        <location evidence="2 16">Cell membrane</location>
        <topology evidence="2 16">Lipid-anchor</topology>
        <topology evidence="2 16">GPI-anchor</topology>
    </subcellularLocation>
    <subcellularLocation>
        <location evidence="1">Secreted</location>
        <location evidence="1">Extracellular space</location>
    </subcellularLocation>
</comment>
<evidence type="ECO:0000256" key="15">
    <source>
        <dbReference type="RuleBase" id="RU003518"/>
    </source>
</evidence>
<dbReference type="GO" id="GO:0040037">
    <property type="term" value="P:negative regulation of fibroblast growth factor receptor signaling pathway"/>
    <property type="evidence" value="ECO:0007669"/>
    <property type="project" value="TreeGrafter"/>
</dbReference>
<dbReference type="PANTHER" id="PTHR10822">
    <property type="entry name" value="GLYPICAN"/>
    <property type="match status" value="1"/>
</dbReference>
<comment type="similarity">
    <text evidence="3 15">Belongs to the glypican family.</text>
</comment>
<feature type="region of interest" description="Disordered" evidence="17">
    <location>
        <begin position="423"/>
        <end position="462"/>
    </location>
</feature>
<dbReference type="GO" id="GO:0005576">
    <property type="term" value="C:extracellular region"/>
    <property type="evidence" value="ECO:0007669"/>
    <property type="project" value="UniProtKB-SubCell"/>
</dbReference>
<evidence type="ECO:0000256" key="6">
    <source>
        <dbReference type="ARBA" id="ARBA00022525"/>
    </source>
</evidence>
<dbReference type="GO" id="GO:0016477">
    <property type="term" value="P:cell migration"/>
    <property type="evidence" value="ECO:0007669"/>
    <property type="project" value="TreeGrafter"/>
</dbReference>
<keyword evidence="20" id="KW-1267">Proteomics identification</keyword>
<dbReference type="Pfam" id="PF01153">
    <property type="entry name" value="Glypican"/>
    <property type="match status" value="2"/>
</dbReference>
<keyword evidence="19" id="KW-1185">Reference proteome</keyword>